<protein>
    <submittedName>
        <fullName evidence="1">Uncharacterized protein</fullName>
    </submittedName>
</protein>
<comment type="caution">
    <text evidence="1">The sequence shown here is derived from an EMBL/GenBank/DDBJ whole genome shotgun (WGS) entry which is preliminary data.</text>
</comment>
<dbReference type="EMBL" id="JAVRQU010000013">
    <property type="protein sequence ID" value="KAK5696208.1"/>
    <property type="molecule type" value="Genomic_DNA"/>
</dbReference>
<proteinExistence type="predicted"/>
<evidence type="ECO:0000313" key="1">
    <source>
        <dbReference type="EMBL" id="KAK5696208.1"/>
    </source>
</evidence>
<gene>
    <name evidence="1" type="ORF">LTR97_008628</name>
</gene>
<dbReference type="AlphaFoldDB" id="A0AAN7ZZD1"/>
<sequence>MRLDALRQPCDAHFGWSKERSQVHVVWPDGNSSREESQYKTALFAAGKENLPIPIRRPAHSHPISLPASPTMYLLRTIAMLGLALSSFKSATAELCEVSQEGQYCSICAPGSVAVGTLTPSGQPNCAPEEQLCLPDSSGPFGVILNDRCNFNSISWDGEDLCGGHWTDPEWTSYCEGPGGAVNEVAHTLGDGTWDFYVNCAPPTGVTQCKYNVLTAQSLTNVAYCCEFIANLKSA</sequence>
<evidence type="ECO:0000313" key="2">
    <source>
        <dbReference type="Proteomes" id="UP001310594"/>
    </source>
</evidence>
<name>A0AAN7ZZD1_9PEZI</name>
<reference evidence="1" key="1">
    <citation type="submission" date="2023-08" db="EMBL/GenBank/DDBJ databases">
        <title>Black Yeasts Isolated from many extreme environments.</title>
        <authorList>
            <person name="Coleine C."/>
            <person name="Stajich J.E."/>
            <person name="Selbmann L."/>
        </authorList>
    </citation>
    <scope>NUCLEOTIDE SEQUENCE</scope>
    <source>
        <strain evidence="1">CCFEE 5810</strain>
    </source>
</reference>
<dbReference type="Proteomes" id="UP001310594">
    <property type="component" value="Unassembled WGS sequence"/>
</dbReference>
<accession>A0AAN7ZZD1</accession>
<organism evidence="1 2">
    <name type="scientific">Elasticomyces elasticus</name>
    <dbReference type="NCBI Taxonomy" id="574655"/>
    <lineage>
        <taxon>Eukaryota</taxon>
        <taxon>Fungi</taxon>
        <taxon>Dikarya</taxon>
        <taxon>Ascomycota</taxon>
        <taxon>Pezizomycotina</taxon>
        <taxon>Dothideomycetes</taxon>
        <taxon>Dothideomycetidae</taxon>
        <taxon>Mycosphaerellales</taxon>
        <taxon>Teratosphaeriaceae</taxon>
        <taxon>Elasticomyces</taxon>
    </lineage>
</organism>